<dbReference type="EMBL" id="BARW01008070">
    <property type="protein sequence ID" value="GAI79952.1"/>
    <property type="molecule type" value="Genomic_DNA"/>
</dbReference>
<gene>
    <name evidence="1" type="ORF">S12H4_16648</name>
</gene>
<proteinExistence type="predicted"/>
<protein>
    <submittedName>
        <fullName evidence="1">Uncharacterized protein</fullName>
    </submittedName>
</protein>
<sequence length="111" mass="13083">MSELIETLKRTQKEIVDRNHPGWGNAVLWAIDKIDQLEARNAELEAVIERLADNDRIAREFHDMYEWLAPNYGYNTRHETREYDSLSPNGRLMLETCDKVVCEYARKALEE</sequence>
<evidence type="ECO:0000313" key="1">
    <source>
        <dbReference type="EMBL" id="GAI79952.1"/>
    </source>
</evidence>
<dbReference type="AlphaFoldDB" id="X1RGY0"/>
<organism evidence="1">
    <name type="scientific">marine sediment metagenome</name>
    <dbReference type="NCBI Taxonomy" id="412755"/>
    <lineage>
        <taxon>unclassified sequences</taxon>
        <taxon>metagenomes</taxon>
        <taxon>ecological metagenomes</taxon>
    </lineage>
</organism>
<comment type="caution">
    <text evidence="1">The sequence shown here is derived from an EMBL/GenBank/DDBJ whole genome shotgun (WGS) entry which is preliminary data.</text>
</comment>
<accession>X1RGY0</accession>
<reference evidence="1" key="1">
    <citation type="journal article" date="2014" name="Front. Microbiol.">
        <title>High frequency of phylogenetically diverse reductive dehalogenase-homologous genes in deep subseafloor sedimentary metagenomes.</title>
        <authorList>
            <person name="Kawai M."/>
            <person name="Futagami T."/>
            <person name="Toyoda A."/>
            <person name="Takaki Y."/>
            <person name="Nishi S."/>
            <person name="Hori S."/>
            <person name="Arai W."/>
            <person name="Tsubouchi T."/>
            <person name="Morono Y."/>
            <person name="Uchiyama I."/>
            <person name="Ito T."/>
            <person name="Fujiyama A."/>
            <person name="Inagaki F."/>
            <person name="Takami H."/>
        </authorList>
    </citation>
    <scope>NUCLEOTIDE SEQUENCE</scope>
    <source>
        <strain evidence="1">Expedition CK06-06</strain>
    </source>
</reference>
<name>X1RGY0_9ZZZZ</name>